<protein>
    <submittedName>
        <fullName evidence="2">Glycosyltransferase family 2 protein</fullName>
    </submittedName>
</protein>
<feature type="domain" description="Glycosyltransferase 2-like" evidence="1">
    <location>
        <begin position="360"/>
        <end position="538"/>
    </location>
</feature>
<dbReference type="EMBL" id="JBHLXD010000001">
    <property type="protein sequence ID" value="MFC0206780.1"/>
    <property type="molecule type" value="Genomic_DNA"/>
</dbReference>
<reference evidence="2 3" key="1">
    <citation type="submission" date="2024-09" db="EMBL/GenBank/DDBJ databases">
        <authorList>
            <person name="Sun Q."/>
            <person name="Mori K."/>
        </authorList>
    </citation>
    <scope>NUCLEOTIDE SEQUENCE [LARGE SCALE GENOMIC DNA]</scope>
    <source>
        <strain evidence="2 3">CCM 8543</strain>
    </source>
</reference>
<evidence type="ECO:0000259" key="1">
    <source>
        <dbReference type="Pfam" id="PF00535"/>
    </source>
</evidence>
<gene>
    <name evidence="2" type="ORF">ACFFJ2_00020</name>
</gene>
<name>A0ABV6D2A0_9HYPH</name>
<proteinExistence type="predicted"/>
<dbReference type="Pfam" id="PF00535">
    <property type="entry name" value="Glycos_transf_2"/>
    <property type="match status" value="2"/>
</dbReference>
<keyword evidence="3" id="KW-1185">Reference proteome</keyword>
<organism evidence="2 3">
    <name type="scientific">Chelativorans intermedius</name>
    <dbReference type="NCBI Taxonomy" id="515947"/>
    <lineage>
        <taxon>Bacteria</taxon>
        <taxon>Pseudomonadati</taxon>
        <taxon>Pseudomonadota</taxon>
        <taxon>Alphaproteobacteria</taxon>
        <taxon>Hyphomicrobiales</taxon>
        <taxon>Phyllobacteriaceae</taxon>
        <taxon>Chelativorans</taxon>
    </lineage>
</organism>
<dbReference type="PANTHER" id="PTHR43179:SF7">
    <property type="entry name" value="RHAMNOSYLTRANSFERASE WBBL"/>
    <property type="match status" value="1"/>
</dbReference>
<dbReference type="PANTHER" id="PTHR43179">
    <property type="entry name" value="RHAMNOSYLTRANSFERASE WBBL"/>
    <property type="match status" value="1"/>
</dbReference>
<dbReference type="Gene3D" id="3.90.550.10">
    <property type="entry name" value="Spore Coat Polysaccharide Biosynthesis Protein SpsA, Chain A"/>
    <property type="match status" value="2"/>
</dbReference>
<sequence length="629" mass="71481">MRDLMARCVRYARYGMLVGRLVIVHLRSPRRLAHALRRAAQMLWQSGPRGLVAALRQYERRGGQGSVSYQEWIALHDTLTEQALDAIRRQLAEIEAPPLISVVMPVHDTPESHLREAIESVRAQIYEKWELCIADDCSRAPHVRKVLDSYAALDPRIKVAYRRRNGHISRASNSAFALAGGEWVAMLDHDDVLRPHALAEVALEIARHPQAQIIYTDEDKIDARGQRYDPYFKPDFSRELFRSQNYLNHLTVHRAANIREVGGWRPGFEGSQDYDLNLRIFERIDPSAIRHIPKVLYHWRAGKGSTALNADEKGYAYSAGLRALQEHVRRTGLAATAEQAPGTPFYRLRHSLPEPPPLVSLIIPTRDRTELLRNCIESIRQKTTYPNYEIIVVDNESQESETRAYLDEIERAGKARILRYDGAFNYSAINNFAVGKANGSIVGLVNNDIEVIAPDWLAEMVSWAAQPDVGCVGAKLYYADGRIQHGGVILGIGGVAGHSHKYFSRMHAGYFSRLKLVQNLSAVTGACLVVRREVYERVGGLDEKNLAIAFNDVDLCLKVRDAGYVNVWTPYAELYHLESVSRGPENNPEKIERFNREAEYMKRKWKLFPDPYYSINLTIDKEDFSIINR</sequence>
<dbReference type="InterPro" id="IPR029044">
    <property type="entry name" value="Nucleotide-diphossugar_trans"/>
</dbReference>
<dbReference type="SUPFAM" id="SSF53448">
    <property type="entry name" value="Nucleotide-diphospho-sugar transferases"/>
    <property type="match status" value="2"/>
</dbReference>
<comment type="caution">
    <text evidence="2">The sequence shown here is derived from an EMBL/GenBank/DDBJ whole genome shotgun (WGS) entry which is preliminary data.</text>
</comment>
<feature type="domain" description="Glycosyltransferase 2-like" evidence="1">
    <location>
        <begin position="101"/>
        <end position="248"/>
    </location>
</feature>
<accession>A0ABV6D2A0</accession>
<dbReference type="Proteomes" id="UP001589755">
    <property type="component" value="Unassembled WGS sequence"/>
</dbReference>
<dbReference type="CDD" id="cd04184">
    <property type="entry name" value="GT2_RfbC_Mx_like"/>
    <property type="match status" value="1"/>
</dbReference>
<evidence type="ECO:0000313" key="3">
    <source>
        <dbReference type="Proteomes" id="UP001589755"/>
    </source>
</evidence>
<evidence type="ECO:0000313" key="2">
    <source>
        <dbReference type="EMBL" id="MFC0206780.1"/>
    </source>
</evidence>
<dbReference type="CDD" id="cd04186">
    <property type="entry name" value="GT_2_like_c"/>
    <property type="match status" value="1"/>
</dbReference>
<dbReference type="RefSeq" id="WP_261519036.1">
    <property type="nucleotide sequence ID" value="NZ_JAODNW010000002.1"/>
</dbReference>
<dbReference type="InterPro" id="IPR001173">
    <property type="entry name" value="Glyco_trans_2-like"/>
</dbReference>